<dbReference type="AlphaFoldDB" id="A0A0K3CKC8"/>
<evidence type="ECO:0000256" key="3">
    <source>
        <dbReference type="ARBA" id="ARBA00022448"/>
    </source>
</evidence>
<dbReference type="InterPro" id="IPR020846">
    <property type="entry name" value="MFS_dom"/>
</dbReference>
<dbReference type="EMBL" id="LCTV02000006">
    <property type="protein sequence ID" value="PRQ74653.1"/>
    <property type="molecule type" value="Genomic_DNA"/>
</dbReference>
<keyword evidence="8" id="KW-1003">Cell membrane</keyword>
<evidence type="ECO:0000313" key="13">
    <source>
        <dbReference type="Proteomes" id="UP000239560"/>
    </source>
</evidence>
<feature type="transmembrane region" description="Helical" evidence="8">
    <location>
        <begin position="412"/>
        <end position="433"/>
    </location>
</feature>
<keyword evidence="4 8" id="KW-0812">Transmembrane</keyword>
<feature type="domain" description="Major facilitator superfamily (MFS) profile" evidence="9">
    <location>
        <begin position="68"/>
        <end position="533"/>
    </location>
</feature>
<evidence type="ECO:0000259" key="9">
    <source>
        <dbReference type="PROSITE" id="PS50850"/>
    </source>
</evidence>
<feature type="transmembrane region" description="Helical" evidence="8">
    <location>
        <begin position="69"/>
        <end position="90"/>
    </location>
</feature>
<evidence type="ECO:0000256" key="5">
    <source>
        <dbReference type="ARBA" id="ARBA00022989"/>
    </source>
</evidence>
<keyword evidence="5 8" id="KW-1133">Transmembrane helix</keyword>
<feature type="transmembrane region" description="Helical" evidence="8">
    <location>
        <begin position="510"/>
        <end position="528"/>
    </location>
</feature>
<comment type="caution">
    <text evidence="8">Lacks conserved residue(s) required for the propagation of feature annotation.</text>
</comment>
<dbReference type="GO" id="GO:0015113">
    <property type="term" value="F:nitrite transmembrane transporter activity"/>
    <property type="evidence" value="ECO:0007669"/>
    <property type="project" value="InterPro"/>
</dbReference>
<dbReference type="PANTHER" id="PTHR23515">
    <property type="entry name" value="HIGH-AFFINITY NITRATE TRANSPORTER 2.3"/>
    <property type="match status" value="1"/>
</dbReference>
<dbReference type="InterPro" id="IPR004737">
    <property type="entry name" value="NO3_transporter_NarK/NarU-like"/>
</dbReference>
<evidence type="ECO:0000313" key="12">
    <source>
        <dbReference type="Proteomes" id="UP000199069"/>
    </source>
</evidence>
<protein>
    <recommendedName>
        <fullName evidence="8">Nitrate/nitrite transporter</fullName>
    </recommendedName>
</protein>
<dbReference type="GO" id="GO:0005886">
    <property type="term" value="C:plasma membrane"/>
    <property type="evidence" value="ECO:0007669"/>
    <property type="project" value="UniProtKB-SubCell"/>
</dbReference>
<evidence type="ECO:0000313" key="10">
    <source>
        <dbReference type="EMBL" id="CTR07676.1"/>
    </source>
</evidence>
<dbReference type="Pfam" id="PF07690">
    <property type="entry name" value="MFS_1"/>
    <property type="match status" value="1"/>
</dbReference>
<reference evidence="10 12" key="1">
    <citation type="submission" date="2015-07" db="EMBL/GenBank/DDBJ databases">
        <authorList>
            <person name="Cajimat M.N.B."/>
            <person name="Milazzo M.L."/>
            <person name="Fulhorst C.F."/>
        </authorList>
    </citation>
    <scope>NUCLEOTIDE SEQUENCE [LARGE SCALE GENOMIC DNA]</scope>
    <source>
        <strain evidence="10">Single colony</strain>
    </source>
</reference>
<keyword evidence="3 8" id="KW-0813">Transport</keyword>
<dbReference type="Proteomes" id="UP000239560">
    <property type="component" value="Unassembled WGS sequence"/>
</dbReference>
<feature type="transmembrane region" description="Helical" evidence="8">
    <location>
        <begin position="134"/>
        <end position="154"/>
    </location>
</feature>
<dbReference type="GO" id="GO:0015112">
    <property type="term" value="F:nitrate transmembrane transporter activity"/>
    <property type="evidence" value="ECO:0007669"/>
    <property type="project" value="UniProtKB-UniRule"/>
</dbReference>
<dbReference type="OMA" id="TFWAWNL"/>
<feature type="transmembrane region" description="Helical" evidence="8">
    <location>
        <begin position="160"/>
        <end position="184"/>
    </location>
</feature>
<proteinExistence type="inferred from homology"/>
<keyword evidence="12" id="KW-1185">Reference proteome</keyword>
<keyword evidence="6 8" id="KW-0534">Nitrate assimilation</keyword>
<keyword evidence="7 8" id="KW-0472">Membrane</keyword>
<comment type="similarity">
    <text evidence="2 8">Belongs to the major facilitator superfamily. Nitrate/nitrite porter (TC 2.A.1.8) family.</text>
</comment>
<name>A0A0K3CKC8_RHOTO</name>
<sequence length="533" mass="57199">MSDLEKRASNEIVAASSSDIEERHAQALHHGPPPFRWASLWEPAQINPLNGKSYTLPILRLTDQYSINFHLAWLGFFVAFLSWFAFPPLIPEAIKKDLKLSTAQVGNSNIIALLATLVCRFATGPLVDRFGPRYCMAALLVAGAIPSGLAGTISSAGGLYAVRFFIGVLGATFVPCLAWTTAFFDKSIVGTANSFVGGWGNLGGGVTFVVQVATFQSLMNRGLSSHKAWRVCFAVVPVPILLFVAIATLVLGTDCPAGKWSARHTLPATAVAARQGHLAHLDASERAVVERKAREKAQGTAHVQPADDEEDALAEIPLDVAVNEPLTFKTFITMISQPYTWLPTLMYMTTFGFELAVDANIASVLVANNRLTQLEAGYYGSTFGFLNLVTRPFGGFLADRLYARYGLKAKKYVTIVLGVLEGAMSIAFGAYTLTKHNAGVAPSISVQMGVVTLMAIFSEVANGTNFSLAPHCNPFSNGFTTGLVGAFGNLGGIWFALVFRYQVAKGYSNAWIICGAVAVGVNLFCILLPTPKK</sequence>
<dbReference type="InterPro" id="IPR044772">
    <property type="entry name" value="NO3_transporter"/>
</dbReference>
<dbReference type="EMBL" id="CWKI01000006">
    <property type="protein sequence ID" value="CTR07676.1"/>
    <property type="molecule type" value="Genomic_DNA"/>
</dbReference>
<dbReference type="Proteomes" id="UP000199069">
    <property type="component" value="Unassembled WGS sequence"/>
</dbReference>
<evidence type="ECO:0000256" key="4">
    <source>
        <dbReference type="ARBA" id="ARBA00022692"/>
    </source>
</evidence>
<gene>
    <name evidence="10" type="primary">FGENESH: predicted gene_6.459</name>
    <name evidence="11" type="ORF">AAT19DRAFT_15006</name>
    <name evidence="10" type="ORF">BN2166_0035370</name>
</gene>
<feature type="transmembrane region" description="Helical" evidence="8">
    <location>
        <begin position="478"/>
        <end position="498"/>
    </location>
</feature>
<feature type="transmembrane region" description="Helical" evidence="8">
    <location>
        <begin position="196"/>
        <end position="216"/>
    </location>
</feature>
<accession>A0A0K3CKC8</accession>
<dbReference type="OrthoDB" id="434240at2759"/>
<evidence type="ECO:0000256" key="6">
    <source>
        <dbReference type="ARBA" id="ARBA00023063"/>
    </source>
</evidence>
<evidence type="ECO:0000256" key="7">
    <source>
        <dbReference type="ARBA" id="ARBA00023136"/>
    </source>
</evidence>
<reference evidence="11 13" key="2">
    <citation type="journal article" date="2018" name="Elife">
        <title>Functional genomics of lipid metabolism in the oleaginous yeast Rhodosporidium toruloides.</title>
        <authorList>
            <person name="Coradetti S.T."/>
            <person name="Pinel D."/>
            <person name="Geiselman G."/>
            <person name="Ito M."/>
            <person name="Mondo S."/>
            <person name="Reilly M.C."/>
            <person name="Cheng Y.F."/>
            <person name="Bauer S."/>
            <person name="Grigoriev I."/>
            <person name="Gladden J.M."/>
            <person name="Simmons B.A."/>
            <person name="Brem R."/>
            <person name="Arkin A.P."/>
            <person name="Skerker J.M."/>
        </authorList>
    </citation>
    <scope>NUCLEOTIDE SEQUENCE [LARGE SCALE GENOMIC DNA]</scope>
    <source>
        <strain evidence="11 13">NBRC 0880</strain>
    </source>
</reference>
<dbReference type="NCBIfam" id="TIGR00886">
    <property type="entry name" value="2A0108"/>
    <property type="match status" value="1"/>
</dbReference>
<dbReference type="SUPFAM" id="SSF103473">
    <property type="entry name" value="MFS general substrate transporter"/>
    <property type="match status" value="1"/>
</dbReference>
<feature type="transmembrane region" description="Helical" evidence="8">
    <location>
        <begin position="439"/>
        <end position="457"/>
    </location>
</feature>
<evidence type="ECO:0000256" key="2">
    <source>
        <dbReference type="ARBA" id="ARBA00008432"/>
    </source>
</evidence>
<dbReference type="STRING" id="5286.A0A0K3CKC8"/>
<evidence type="ECO:0000256" key="8">
    <source>
        <dbReference type="RuleBase" id="RU366033"/>
    </source>
</evidence>
<evidence type="ECO:0000313" key="11">
    <source>
        <dbReference type="EMBL" id="PRQ74653.1"/>
    </source>
</evidence>
<dbReference type="InterPro" id="IPR036259">
    <property type="entry name" value="MFS_trans_sf"/>
</dbReference>
<organism evidence="10 12">
    <name type="scientific">Rhodotorula toruloides</name>
    <name type="common">Yeast</name>
    <name type="synonym">Rhodosporidium toruloides</name>
    <dbReference type="NCBI Taxonomy" id="5286"/>
    <lineage>
        <taxon>Eukaryota</taxon>
        <taxon>Fungi</taxon>
        <taxon>Dikarya</taxon>
        <taxon>Basidiomycota</taxon>
        <taxon>Pucciniomycotina</taxon>
        <taxon>Microbotryomycetes</taxon>
        <taxon>Sporidiobolales</taxon>
        <taxon>Sporidiobolaceae</taxon>
        <taxon>Rhodotorula</taxon>
    </lineage>
</organism>
<dbReference type="InterPro" id="IPR011701">
    <property type="entry name" value="MFS"/>
</dbReference>
<feature type="transmembrane region" description="Helical" evidence="8">
    <location>
        <begin position="228"/>
        <end position="251"/>
    </location>
</feature>
<evidence type="ECO:0000256" key="1">
    <source>
        <dbReference type="ARBA" id="ARBA00004141"/>
    </source>
</evidence>
<dbReference type="PROSITE" id="PS50850">
    <property type="entry name" value="MFS"/>
    <property type="match status" value="1"/>
</dbReference>
<dbReference type="Gene3D" id="1.20.1250.20">
    <property type="entry name" value="MFS general substrate transporter like domains"/>
    <property type="match status" value="2"/>
</dbReference>
<comment type="subcellular location">
    <subcellularLocation>
        <location evidence="8">Cell membrane</location>
        <topology evidence="8">Multi-pass membrane protein</topology>
    </subcellularLocation>
    <subcellularLocation>
        <location evidence="1">Membrane</location>
        <topology evidence="1">Multi-pass membrane protein</topology>
    </subcellularLocation>
</comment>
<dbReference type="GO" id="GO:0042128">
    <property type="term" value="P:nitrate assimilation"/>
    <property type="evidence" value="ECO:0007669"/>
    <property type="project" value="UniProtKB-UniRule"/>
</dbReference>